<dbReference type="GO" id="GO:0005886">
    <property type="term" value="C:plasma membrane"/>
    <property type="evidence" value="ECO:0007669"/>
    <property type="project" value="UniProtKB-SubCell"/>
</dbReference>
<keyword evidence="3" id="KW-1003">Cell membrane</keyword>
<evidence type="ECO:0000259" key="10">
    <source>
        <dbReference type="PROSITE" id="PS50893"/>
    </source>
</evidence>
<gene>
    <name evidence="12" type="ORF">SAMN05660461_4422</name>
</gene>
<dbReference type="GO" id="GO:0015421">
    <property type="term" value="F:ABC-type oligopeptide transporter activity"/>
    <property type="evidence" value="ECO:0007669"/>
    <property type="project" value="TreeGrafter"/>
</dbReference>
<dbReference type="SUPFAM" id="SSF90123">
    <property type="entry name" value="ABC transporter transmembrane region"/>
    <property type="match status" value="1"/>
</dbReference>
<evidence type="ECO:0000313" key="12">
    <source>
        <dbReference type="EMBL" id="SKD08550.1"/>
    </source>
</evidence>
<dbReference type="GO" id="GO:0016887">
    <property type="term" value="F:ATP hydrolysis activity"/>
    <property type="evidence" value="ECO:0007669"/>
    <property type="project" value="InterPro"/>
</dbReference>
<keyword evidence="4 9" id="KW-0812">Transmembrane</keyword>
<dbReference type="AlphaFoldDB" id="A0A1T5P6Z4"/>
<dbReference type="InterPro" id="IPR027417">
    <property type="entry name" value="P-loop_NTPase"/>
</dbReference>
<dbReference type="SMART" id="SM00382">
    <property type="entry name" value="AAA"/>
    <property type="match status" value="1"/>
</dbReference>
<keyword evidence="6 12" id="KW-0067">ATP-binding</keyword>
<dbReference type="GO" id="GO:0005524">
    <property type="term" value="F:ATP binding"/>
    <property type="evidence" value="ECO:0007669"/>
    <property type="project" value="UniProtKB-KW"/>
</dbReference>
<dbReference type="SUPFAM" id="SSF52540">
    <property type="entry name" value="P-loop containing nucleoside triphosphate hydrolases"/>
    <property type="match status" value="1"/>
</dbReference>
<dbReference type="PROSITE" id="PS00211">
    <property type="entry name" value="ABC_TRANSPORTER_1"/>
    <property type="match status" value="1"/>
</dbReference>
<evidence type="ECO:0000259" key="11">
    <source>
        <dbReference type="PROSITE" id="PS50929"/>
    </source>
</evidence>
<dbReference type="InterPro" id="IPR017871">
    <property type="entry name" value="ABC_transporter-like_CS"/>
</dbReference>
<keyword evidence="13" id="KW-1185">Reference proteome</keyword>
<sequence>MSAMAAPRKKRPGKDEKLTFKERLAALRNLPAFFRMVWQTSPGLAIGNTVLRVAQSAMPLSLLYVGKLIIDQVVHLTKDPGHSTTWLWQLVALEFGLAILSDALSRAISLLDGLLGDLFANHTSVKIMEHAAKLDLDQFEDAEFYDKLERARQQTSGRTVLLAQVLSQVQDIITIVFLAAGLVFFNPWLILLLLLAVIPAFLNESHFNDLYYKLAWGQTSDRRELDYIRYLGASDETAKEVKVFDLSNFLINRFKFISNKFYTDKKVLQIRDSIWGTIFAIVGAAGYYAAYVIIILQTIRGHLSIGDLAFLAGSFRQLRTTFQGILIRFSSVTQGALYLRDLFEYFEIQPKMVPVLHPRAFPRPIQQGFTFEDVGFKYINSDKWAIRHLNFTLHPGEKLALVGENGAGKTTLVKLLSRLYDPVEGRILLDGIDLREYDLKELRTQVGVIFQDYQRYQMTVSQNIAVGNIAQSNNLPMIEDAARQSLASPLIEKMPLGYEQMLGRRFNQGIELSGGEWQKIALARAYMKDAQLLILDEPTSALDARAEYNVFLRFADLTRDKTAVLISHRFSTVRMANRILVLERGTLVEIGSHEELLARKGRYAELFELQAAGYK</sequence>
<dbReference type="PANTHER" id="PTHR43394">
    <property type="entry name" value="ATP-DEPENDENT PERMEASE MDL1, MITOCHONDRIAL"/>
    <property type="match status" value="1"/>
</dbReference>
<evidence type="ECO:0000256" key="1">
    <source>
        <dbReference type="ARBA" id="ARBA00004651"/>
    </source>
</evidence>
<evidence type="ECO:0000313" key="13">
    <source>
        <dbReference type="Proteomes" id="UP000190166"/>
    </source>
</evidence>
<dbReference type="PROSITE" id="PS50893">
    <property type="entry name" value="ABC_TRANSPORTER_2"/>
    <property type="match status" value="1"/>
</dbReference>
<keyword evidence="8 9" id="KW-0472">Membrane</keyword>
<dbReference type="InterPro" id="IPR011527">
    <property type="entry name" value="ABC1_TM_dom"/>
</dbReference>
<evidence type="ECO:0000256" key="6">
    <source>
        <dbReference type="ARBA" id="ARBA00022840"/>
    </source>
</evidence>
<feature type="transmembrane region" description="Helical" evidence="9">
    <location>
        <begin position="274"/>
        <end position="296"/>
    </location>
</feature>
<dbReference type="InterPro" id="IPR003593">
    <property type="entry name" value="AAA+_ATPase"/>
</dbReference>
<feature type="transmembrane region" description="Helical" evidence="9">
    <location>
        <begin position="172"/>
        <end position="202"/>
    </location>
</feature>
<comment type="subcellular location">
    <subcellularLocation>
        <location evidence="1">Cell membrane</location>
        <topology evidence="1">Multi-pass membrane protein</topology>
    </subcellularLocation>
</comment>
<protein>
    <submittedName>
        <fullName evidence="12">ATP-binding cassette, subfamily B</fullName>
    </submittedName>
</protein>
<organism evidence="12 13">
    <name type="scientific">Chitinophaga ginsengisegetis</name>
    <dbReference type="NCBI Taxonomy" id="393003"/>
    <lineage>
        <taxon>Bacteria</taxon>
        <taxon>Pseudomonadati</taxon>
        <taxon>Bacteroidota</taxon>
        <taxon>Chitinophagia</taxon>
        <taxon>Chitinophagales</taxon>
        <taxon>Chitinophagaceae</taxon>
        <taxon>Chitinophaga</taxon>
    </lineage>
</organism>
<evidence type="ECO:0000256" key="2">
    <source>
        <dbReference type="ARBA" id="ARBA00022448"/>
    </source>
</evidence>
<dbReference type="InterPro" id="IPR036640">
    <property type="entry name" value="ABC1_TM_sf"/>
</dbReference>
<dbReference type="InterPro" id="IPR003439">
    <property type="entry name" value="ABC_transporter-like_ATP-bd"/>
</dbReference>
<keyword evidence="2" id="KW-0813">Transport</keyword>
<feature type="domain" description="ABC transporter" evidence="10">
    <location>
        <begin position="369"/>
        <end position="609"/>
    </location>
</feature>
<feature type="domain" description="ABC transmembrane type-1" evidence="11">
    <location>
        <begin position="49"/>
        <end position="334"/>
    </location>
</feature>
<dbReference type="Gene3D" id="1.20.1560.10">
    <property type="entry name" value="ABC transporter type 1, transmembrane domain"/>
    <property type="match status" value="1"/>
</dbReference>
<dbReference type="FunFam" id="3.40.50.300:FF:000221">
    <property type="entry name" value="Multidrug ABC transporter ATP-binding protein"/>
    <property type="match status" value="1"/>
</dbReference>
<reference evidence="12 13" key="1">
    <citation type="submission" date="2017-02" db="EMBL/GenBank/DDBJ databases">
        <authorList>
            <person name="Peterson S.W."/>
        </authorList>
    </citation>
    <scope>NUCLEOTIDE SEQUENCE [LARGE SCALE GENOMIC DNA]</scope>
    <source>
        <strain evidence="12 13">DSM 18108</strain>
    </source>
</reference>
<keyword evidence="7 9" id="KW-1133">Transmembrane helix</keyword>
<evidence type="ECO:0000256" key="9">
    <source>
        <dbReference type="SAM" id="Phobius"/>
    </source>
</evidence>
<dbReference type="RefSeq" id="WP_235015983.1">
    <property type="nucleotide sequence ID" value="NZ_FUZZ01000003.1"/>
</dbReference>
<dbReference type="InterPro" id="IPR039421">
    <property type="entry name" value="Type_1_exporter"/>
</dbReference>
<evidence type="ECO:0000256" key="8">
    <source>
        <dbReference type="ARBA" id="ARBA00023136"/>
    </source>
</evidence>
<dbReference type="Proteomes" id="UP000190166">
    <property type="component" value="Unassembled WGS sequence"/>
</dbReference>
<dbReference type="Gene3D" id="3.40.50.300">
    <property type="entry name" value="P-loop containing nucleotide triphosphate hydrolases"/>
    <property type="match status" value="1"/>
</dbReference>
<proteinExistence type="predicted"/>
<evidence type="ECO:0000256" key="7">
    <source>
        <dbReference type="ARBA" id="ARBA00022989"/>
    </source>
</evidence>
<dbReference type="Pfam" id="PF00005">
    <property type="entry name" value="ABC_tran"/>
    <property type="match status" value="1"/>
</dbReference>
<accession>A0A1T5P6Z4</accession>
<dbReference type="PANTHER" id="PTHR43394:SF1">
    <property type="entry name" value="ATP-BINDING CASSETTE SUB-FAMILY B MEMBER 10, MITOCHONDRIAL"/>
    <property type="match status" value="1"/>
</dbReference>
<evidence type="ECO:0000256" key="3">
    <source>
        <dbReference type="ARBA" id="ARBA00022475"/>
    </source>
</evidence>
<dbReference type="STRING" id="393003.SAMN05660461_4422"/>
<keyword evidence="5" id="KW-0547">Nucleotide-binding</keyword>
<dbReference type="EMBL" id="FUZZ01000003">
    <property type="protein sequence ID" value="SKD08550.1"/>
    <property type="molecule type" value="Genomic_DNA"/>
</dbReference>
<evidence type="ECO:0000256" key="4">
    <source>
        <dbReference type="ARBA" id="ARBA00022692"/>
    </source>
</evidence>
<dbReference type="PROSITE" id="PS50929">
    <property type="entry name" value="ABC_TM1F"/>
    <property type="match status" value="1"/>
</dbReference>
<evidence type="ECO:0000256" key="5">
    <source>
        <dbReference type="ARBA" id="ARBA00022741"/>
    </source>
</evidence>
<name>A0A1T5P6Z4_9BACT</name>